<feature type="signal peptide" evidence="1">
    <location>
        <begin position="1"/>
        <end position="15"/>
    </location>
</feature>
<evidence type="ECO:0000259" key="2">
    <source>
        <dbReference type="SMART" id="SM00605"/>
    </source>
</evidence>
<gene>
    <name evidence="3" type="ORF">CRE_28726</name>
</gene>
<dbReference type="AlphaFoldDB" id="E3MK77"/>
<protein>
    <recommendedName>
        <fullName evidence="2">PAN-3 domain-containing protein</fullName>
    </recommendedName>
</protein>
<organism evidence="4">
    <name type="scientific">Caenorhabditis remanei</name>
    <name type="common">Caenorhabditis vulgaris</name>
    <dbReference type="NCBI Taxonomy" id="31234"/>
    <lineage>
        <taxon>Eukaryota</taxon>
        <taxon>Metazoa</taxon>
        <taxon>Ecdysozoa</taxon>
        <taxon>Nematoda</taxon>
        <taxon>Chromadorea</taxon>
        <taxon>Rhabditida</taxon>
        <taxon>Rhabditina</taxon>
        <taxon>Rhabditomorpha</taxon>
        <taxon>Rhabditoidea</taxon>
        <taxon>Rhabditidae</taxon>
        <taxon>Peloderinae</taxon>
        <taxon>Caenorhabditis</taxon>
    </lineage>
</organism>
<dbReference type="PANTHER" id="PTHR47629">
    <property type="entry name" value="C-TYPE LECTIN-RELATED"/>
    <property type="match status" value="1"/>
</dbReference>
<dbReference type="PANTHER" id="PTHR47629:SF8">
    <property type="entry name" value="PAN-3 DOMAIN-CONTAINING PROTEIN"/>
    <property type="match status" value="1"/>
</dbReference>
<feature type="chain" id="PRO_5013288477" description="PAN-3 domain-containing protein" evidence="1">
    <location>
        <begin position="16"/>
        <end position="252"/>
    </location>
</feature>
<accession>E3MK77</accession>
<dbReference type="InterPro" id="IPR006583">
    <property type="entry name" value="PAN-3_domain"/>
</dbReference>
<sequence>MFYLWVFIFFSFALAEFHSKMILTWGEPANYNSYVNVNTDNFWTECLKQCLNDVDCVKTIASEFCPVGDDPPLFGEDNVIEPYYSINVTTSQDGISFWQFNIKCGDDSWLAIRGNQSVCISLRPFPSPYCKNYKAAQSICSENNGIGLTNSYSDIEELDIRSKSFFISQKSHGGILVRWNNILQEIAINDPETPAGQTLLDLWADGICSSGGKNCNVTDDTLQSGFNVIKDYAKKSRCVFISSTEPGKYSAE</sequence>
<dbReference type="OrthoDB" id="5907849at2759"/>
<keyword evidence="1" id="KW-0732">Signal</keyword>
<dbReference type="EMBL" id="DS268451">
    <property type="protein sequence ID" value="EFP03917.1"/>
    <property type="molecule type" value="Genomic_DNA"/>
</dbReference>
<dbReference type="eggNOG" id="ENOG502TIGK">
    <property type="taxonomic scope" value="Eukaryota"/>
</dbReference>
<dbReference type="InParanoid" id="E3MK77"/>
<evidence type="ECO:0000256" key="1">
    <source>
        <dbReference type="SAM" id="SignalP"/>
    </source>
</evidence>
<reference evidence="3" key="1">
    <citation type="submission" date="2007-07" db="EMBL/GenBank/DDBJ databases">
        <title>PCAP assembly of the Caenorhabditis remanei genome.</title>
        <authorList>
            <consortium name="The Caenorhabditis remanei Sequencing Consortium"/>
            <person name="Wilson R.K."/>
        </authorList>
    </citation>
    <scope>NUCLEOTIDE SEQUENCE [LARGE SCALE GENOMIC DNA]</scope>
    <source>
        <strain evidence="3">PB4641</strain>
    </source>
</reference>
<keyword evidence="4" id="KW-1185">Reference proteome</keyword>
<dbReference type="Pfam" id="PF08277">
    <property type="entry name" value="PAN_3"/>
    <property type="match status" value="1"/>
</dbReference>
<feature type="domain" description="PAN-3" evidence="2">
    <location>
        <begin position="4"/>
        <end position="105"/>
    </location>
</feature>
<dbReference type="HOGENOM" id="CLU_045736_0_0_1"/>
<evidence type="ECO:0000313" key="3">
    <source>
        <dbReference type="EMBL" id="EFP03917.1"/>
    </source>
</evidence>
<dbReference type="SMART" id="SM00605">
    <property type="entry name" value="CW"/>
    <property type="match status" value="1"/>
</dbReference>
<evidence type="ECO:0000313" key="4">
    <source>
        <dbReference type="Proteomes" id="UP000008281"/>
    </source>
</evidence>
<dbReference type="OMA" id="LDIMAIV"/>
<proteinExistence type="predicted"/>
<name>E3MK77_CAERE</name>
<dbReference type="Proteomes" id="UP000008281">
    <property type="component" value="Unassembled WGS sequence"/>
</dbReference>